<dbReference type="AlphaFoldDB" id="A0A316GAJ8"/>
<dbReference type="Pfam" id="PF01593">
    <property type="entry name" value="Amino_oxidase"/>
    <property type="match status" value="1"/>
</dbReference>
<reference evidence="8 9" key="1">
    <citation type="submission" date="2018-05" db="EMBL/GenBank/DDBJ databases">
        <title>Genomic Encyclopedia of Type Strains, Phase IV (KMG-IV): sequencing the most valuable type-strain genomes for metagenomic binning, comparative biology and taxonomic classification.</title>
        <authorList>
            <person name="Goeker M."/>
        </authorList>
    </citation>
    <scope>NUCLEOTIDE SEQUENCE [LARGE SCALE GENOMIC DNA]</scope>
    <source>
        <strain evidence="8 9">DSM 16097</strain>
    </source>
</reference>
<evidence type="ECO:0000256" key="3">
    <source>
        <dbReference type="ARBA" id="ARBA00012535"/>
    </source>
</evidence>
<keyword evidence="5" id="KW-0073">Auxin biosynthesis</keyword>
<dbReference type="InterPro" id="IPR036188">
    <property type="entry name" value="FAD/NAD-bd_sf"/>
</dbReference>
<dbReference type="PANTHER" id="PTHR10742:SF410">
    <property type="entry name" value="LYSINE-SPECIFIC HISTONE DEMETHYLASE 2"/>
    <property type="match status" value="1"/>
</dbReference>
<evidence type="ECO:0000256" key="4">
    <source>
        <dbReference type="ARBA" id="ARBA00017871"/>
    </source>
</evidence>
<dbReference type="RefSeq" id="WP_109670382.1">
    <property type="nucleotide sequence ID" value="NZ_QGGW01000011.1"/>
</dbReference>
<evidence type="ECO:0000259" key="7">
    <source>
        <dbReference type="Pfam" id="PF01593"/>
    </source>
</evidence>
<dbReference type="GO" id="GO:0050361">
    <property type="term" value="F:tryptophan 2-monooxygenase activity"/>
    <property type="evidence" value="ECO:0007669"/>
    <property type="project" value="UniProtKB-EC"/>
</dbReference>
<gene>
    <name evidence="8" type="ORF">C7455_11128</name>
</gene>
<organism evidence="8 9">
    <name type="scientific">Roseicyclus mahoneyensis</name>
    <dbReference type="NCBI Taxonomy" id="164332"/>
    <lineage>
        <taxon>Bacteria</taxon>
        <taxon>Pseudomonadati</taxon>
        <taxon>Pseudomonadota</taxon>
        <taxon>Alphaproteobacteria</taxon>
        <taxon>Rhodobacterales</taxon>
        <taxon>Roseobacteraceae</taxon>
        <taxon>Roseicyclus</taxon>
    </lineage>
</organism>
<protein>
    <recommendedName>
        <fullName evidence="4">Tryptophan 2-monooxygenase</fullName>
        <ecNumber evidence="3">1.13.12.3</ecNumber>
    </recommendedName>
</protein>
<dbReference type="InterPro" id="IPR050281">
    <property type="entry name" value="Flavin_monoamine_oxidase"/>
</dbReference>
<dbReference type="OrthoDB" id="9790035at2"/>
<dbReference type="Gene3D" id="3.50.50.60">
    <property type="entry name" value="FAD/NAD(P)-binding domain"/>
    <property type="match status" value="1"/>
</dbReference>
<evidence type="ECO:0000256" key="5">
    <source>
        <dbReference type="ARBA" id="ARBA00023070"/>
    </source>
</evidence>
<name>A0A316GAJ8_9RHOB</name>
<comment type="caution">
    <text evidence="8">The sequence shown here is derived from an EMBL/GenBank/DDBJ whole genome shotgun (WGS) entry which is preliminary data.</text>
</comment>
<accession>A0A316GAJ8</accession>
<comment type="pathway">
    <text evidence="1">Plant hormone metabolism; auxin biosynthesis.</text>
</comment>
<evidence type="ECO:0000256" key="2">
    <source>
        <dbReference type="ARBA" id="ARBA00005833"/>
    </source>
</evidence>
<feature type="domain" description="Amine oxidase" evidence="7">
    <location>
        <begin position="39"/>
        <end position="426"/>
    </location>
</feature>
<dbReference type="InterPro" id="IPR002937">
    <property type="entry name" value="Amino_oxidase"/>
</dbReference>
<dbReference type="PANTHER" id="PTHR10742">
    <property type="entry name" value="FLAVIN MONOAMINE OXIDASE"/>
    <property type="match status" value="1"/>
</dbReference>
<keyword evidence="9" id="KW-1185">Reference proteome</keyword>
<evidence type="ECO:0000256" key="6">
    <source>
        <dbReference type="ARBA" id="ARBA00047321"/>
    </source>
</evidence>
<dbReference type="EMBL" id="QGGW01000011">
    <property type="protein sequence ID" value="PWK57979.1"/>
    <property type="molecule type" value="Genomic_DNA"/>
</dbReference>
<dbReference type="EC" id="1.13.12.3" evidence="3"/>
<comment type="similarity">
    <text evidence="2">Belongs to the tryptophan 2-monooxygenase family.</text>
</comment>
<proteinExistence type="inferred from homology"/>
<evidence type="ECO:0000313" key="8">
    <source>
        <dbReference type="EMBL" id="PWK57979.1"/>
    </source>
</evidence>
<evidence type="ECO:0000313" key="9">
    <source>
        <dbReference type="Proteomes" id="UP000245708"/>
    </source>
</evidence>
<dbReference type="SUPFAM" id="SSF51905">
    <property type="entry name" value="FAD/NAD(P)-binding domain"/>
    <property type="match status" value="1"/>
</dbReference>
<dbReference type="GO" id="GO:0009851">
    <property type="term" value="P:auxin biosynthetic process"/>
    <property type="evidence" value="ECO:0007669"/>
    <property type="project" value="UniProtKB-KW"/>
</dbReference>
<evidence type="ECO:0000256" key="1">
    <source>
        <dbReference type="ARBA" id="ARBA00004814"/>
    </source>
</evidence>
<comment type="catalytic activity">
    <reaction evidence="6">
        <text>L-tryptophan + O2 = indole-3-acetamide + CO2 + H2O</text>
        <dbReference type="Rhea" id="RHEA:16165"/>
        <dbReference type="ChEBI" id="CHEBI:15377"/>
        <dbReference type="ChEBI" id="CHEBI:15379"/>
        <dbReference type="ChEBI" id="CHEBI:16031"/>
        <dbReference type="ChEBI" id="CHEBI:16526"/>
        <dbReference type="ChEBI" id="CHEBI:57912"/>
        <dbReference type="EC" id="1.13.12.3"/>
    </reaction>
</comment>
<sequence length="430" mass="44215">MTGRRAFLAFAGATLAMPRIVRAQPLLDADVVVIGAGAAGIAAARRLTEWEYDVRLLEARDRVGGRAWTDAGTLGLPWDRGAQWLHNGRANPLARRAAELDLALTDSLYDALTALDGNTPLDVTAEALLAALDRLDDRIDSAVSTAAPAATMADIAGADRMDRAAVALVALSMGGDPQAVSLADAAMQTAGEDRLVAGGPGGLLAHLAEGLPLHLGHAVTAIDLRPADHVAVSGPFGTLRAGVVVVTLPPMALASGAITITPALSPARQGAWAALGAAEFVKVGLRLPHALPDAAEFATDVPRLLAGQGALLHFDPRAPLASVIFAGALATDLAASGPASLAEAARETLRHHLRIEALATDSHDWSADPFSLGPWSRVVPGAEDARADYAEPFEDRLFFAGEAAPGPLATTLGGAWQSGLAAADAIWDVT</sequence>
<dbReference type="Proteomes" id="UP000245708">
    <property type="component" value="Unassembled WGS sequence"/>
</dbReference>